<protein>
    <submittedName>
        <fullName evidence="6">ABC transporter substrate-binding protein</fullName>
    </submittedName>
</protein>
<evidence type="ECO:0000256" key="3">
    <source>
        <dbReference type="ARBA" id="ARBA00022970"/>
    </source>
</evidence>
<organism evidence="6 7">
    <name type="scientific">Rhodopseudomonas palustris</name>
    <dbReference type="NCBI Taxonomy" id="1076"/>
    <lineage>
        <taxon>Bacteria</taxon>
        <taxon>Pseudomonadati</taxon>
        <taxon>Pseudomonadota</taxon>
        <taxon>Alphaproteobacteria</taxon>
        <taxon>Hyphomicrobiales</taxon>
        <taxon>Nitrobacteraceae</taxon>
        <taxon>Rhodopseudomonas</taxon>
    </lineage>
</organism>
<dbReference type="PANTHER" id="PTHR30483:SF38">
    <property type="entry name" value="BLR7848 PROTEIN"/>
    <property type="match status" value="1"/>
</dbReference>
<keyword evidence="3" id="KW-0029">Amino-acid transport</keyword>
<feature type="signal peptide" evidence="4">
    <location>
        <begin position="1"/>
        <end position="23"/>
    </location>
</feature>
<accession>A0A418VDF6</accession>
<dbReference type="GO" id="GO:0006865">
    <property type="term" value="P:amino acid transport"/>
    <property type="evidence" value="ECO:0007669"/>
    <property type="project" value="UniProtKB-KW"/>
</dbReference>
<dbReference type="SUPFAM" id="SSF53822">
    <property type="entry name" value="Periplasmic binding protein-like I"/>
    <property type="match status" value="1"/>
</dbReference>
<keyword evidence="2 4" id="KW-0732">Signal</keyword>
<dbReference type="Gene3D" id="3.40.50.2300">
    <property type="match status" value="2"/>
</dbReference>
<dbReference type="EMBL" id="QYYD01000012">
    <property type="protein sequence ID" value="RJF74067.1"/>
    <property type="molecule type" value="Genomic_DNA"/>
</dbReference>
<dbReference type="CDD" id="cd06333">
    <property type="entry name" value="PBP1_ABC_RPA1789-like"/>
    <property type="match status" value="1"/>
</dbReference>
<evidence type="ECO:0000256" key="1">
    <source>
        <dbReference type="ARBA" id="ARBA00010062"/>
    </source>
</evidence>
<evidence type="ECO:0000259" key="5">
    <source>
        <dbReference type="Pfam" id="PF13458"/>
    </source>
</evidence>
<dbReference type="AlphaFoldDB" id="A0A418VDF6"/>
<name>A0A418VDF6_RHOPL</name>
<dbReference type="Pfam" id="PF13458">
    <property type="entry name" value="Peripla_BP_6"/>
    <property type="match status" value="1"/>
</dbReference>
<dbReference type="InterPro" id="IPR051010">
    <property type="entry name" value="BCAA_transport"/>
</dbReference>
<evidence type="ECO:0000313" key="6">
    <source>
        <dbReference type="EMBL" id="RJF74067.1"/>
    </source>
</evidence>
<dbReference type="InterPro" id="IPR028082">
    <property type="entry name" value="Peripla_BP_I"/>
</dbReference>
<dbReference type="InterPro" id="IPR028081">
    <property type="entry name" value="Leu-bd"/>
</dbReference>
<dbReference type="RefSeq" id="WP_119856981.1">
    <property type="nucleotide sequence ID" value="NZ_QYYD01000012.1"/>
</dbReference>
<dbReference type="OrthoDB" id="9147078at2"/>
<comment type="caution">
    <text evidence="6">The sequence shown here is derived from an EMBL/GenBank/DDBJ whole genome shotgun (WGS) entry which is preliminary data.</text>
</comment>
<sequence>MQQSKTLIVAVAAMLAGVGAASADIKIGITMSASGPGAALGQPQSKTVAALPKEIGGEKITYFALDDESDPTKAAQNARKLLSEEKVDVLIGSSLTPVSLPLIDIAAEAKTPLMTMAAAAILVAPMEERRKWVYKVVPNDDIMAEAIGKYIAKTGAKKVGYIGFSDAYGEGYYKVLAAAAPKLGFELTTHEVYARSDASVTGQVLKIIATKPDAVFIAAAGTPAVLPQKALRERGFKGAIYQTHGVATEEFIKLGGKDVEGAIFTGEAYSGAEDMPADSPFRKVKARFVDAYKAANGGALPSIFGAHLWDSMTLVENAIPAALKVARPGTPEFRAAIRDQIEKSKDLPLNNGLSNMTPDNHNGYDERSAFLIEIRDGAFRLKQE</sequence>
<dbReference type="PANTHER" id="PTHR30483">
    <property type="entry name" value="LEUCINE-SPECIFIC-BINDING PROTEIN"/>
    <property type="match status" value="1"/>
</dbReference>
<comment type="similarity">
    <text evidence="1">Belongs to the leucine-binding protein family.</text>
</comment>
<feature type="chain" id="PRO_5019177662" evidence="4">
    <location>
        <begin position="24"/>
        <end position="384"/>
    </location>
</feature>
<evidence type="ECO:0000313" key="7">
    <source>
        <dbReference type="Proteomes" id="UP000285523"/>
    </source>
</evidence>
<feature type="domain" description="Leucine-binding protein" evidence="5">
    <location>
        <begin position="25"/>
        <end position="374"/>
    </location>
</feature>
<dbReference type="Proteomes" id="UP000285523">
    <property type="component" value="Unassembled WGS sequence"/>
</dbReference>
<proteinExistence type="inferred from homology"/>
<reference evidence="6 7" key="1">
    <citation type="submission" date="2018-09" db="EMBL/GenBank/DDBJ databases">
        <title>Draft genome sequence of Rhodopseudomonas palustris 2.1.18.</title>
        <authorList>
            <person name="Robertson S.L."/>
            <person name="Meyer T.E."/>
            <person name="Kyndt J.A."/>
        </authorList>
    </citation>
    <scope>NUCLEOTIDE SEQUENCE [LARGE SCALE GENOMIC DNA]</scope>
    <source>
        <strain evidence="6 7">2.1.18</strain>
    </source>
</reference>
<evidence type="ECO:0000256" key="4">
    <source>
        <dbReference type="SAM" id="SignalP"/>
    </source>
</evidence>
<evidence type="ECO:0000256" key="2">
    <source>
        <dbReference type="ARBA" id="ARBA00022729"/>
    </source>
</evidence>
<keyword evidence="3" id="KW-0813">Transport</keyword>
<gene>
    <name evidence="6" type="ORF">D4Q52_12920</name>
</gene>